<comment type="caution">
    <text evidence="4">Lacks conserved residue(s) required for the propagation of feature annotation.</text>
</comment>
<feature type="active site" description="Nucleophile" evidence="4">
    <location>
        <position position="42"/>
    </location>
</feature>
<dbReference type="OrthoDB" id="5290098at2"/>
<dbReference type="PANTHER" id="PTHR14226">
    <property type="entry name" value="NEUROPATHY TARGET ESTERASE/SWISS CHEESE D.MELANOGASTER"/>
    <property type="match status" value="1"/>
</dbReference>
<dbReference type="PROSITE" id="PS51635">
    <property type="entry name" value="PNPLA"/>
    <property type="match status" value="1"/>
</dbReference>
<dbReference type="InterPro" id="IPR050301">
    <property type="entry name" value="NTE"/>
</dbReference>
<dbReference type="Gene3D" id="3.40.1090.10">
    <property type="entry name" value="Cytosolic phospholipase A2 catalytic domain"/>
    <property type="match status" value="2"/>
</dbReference>
<dbReference type="SUPFAM" id="SSF52151">
    <property type="entry name" value="FabD/lysophospholipase-like"/>
    <property type="match status" value="1"/>
</dbReference>
<protein>
    <submittedName>
        <fullName evidence="6">Patatin</fullName>
    </submittedName>
</protein>
<name>A0A2S0N381_9BURK</name>
<dbReference type="Proteomes" id="UP000239326">
    <property type="component" value="Chromosome"/>
</dbReference>
<keyword evidence="1 4" id="KW-0378">Hydrolase</keyword>
<dbReference type="EMBL" id="CP027669">
    <property type="protein sequence ID" value="AVO42609.1"/>
    <property type="molecule type" value="Genomic_DNA"/>
</dbReference>
<sequence length="322" mass="34242">MTRKPVIGLALGSGSARGWAHIGVIRALQAAGIRPDLVCGSSIGAVVGAAYALGELDRFEQWALGLTGRTVFSFMDFKLSGGMLKGERVIEFFRRNFSDRDIEALDMPFAAVATALHSGSEVWLRTGSTADAVRASMALPGLFTPAQRDGRLLVDGGLVNPVPVSLARAMGADVVIAVDLNADILSRHLRSPARPAPPAEPVEQALEDEAASAESSAPWVRRLQDGFVALLPTGDHDRERLPSLLEVVMGSVNIMQVRITRSRMAGEPPEVVIAPRLAHLGLLDFYRAAEAIEEGRKAAEGALPFLRQLGLGDHSIGKAFGA</sequence>
<dbReference type="PANTHER" id="PTHR14226:SF76">
    <property type="entry name" value="NTE FAMILY PROTEIN RSSA"/>
    <property type="match status" value="1"/>
</dbReference>
<dbReference type="Pfam" id="PF01734">
    <property type="entry name" value="Patatin"/>
    <property type="match status" value="1"/>
</dbReference>
<evidence type="ECO:0000256" key="1">
    <source>
        <dbReference type="ARBA" id="ARBA00022801"/>
    </source>
</evidence>
<feature type="domain" description="PNPLA" evidence="5">
    <location>
        <begin position="9"/>
        <end position="168"/>
    </location>
</feature>
<organism evidence="6 7">
    <name type="scientific">Simplicispira suum</name>
    <dbReference type="NCBI Taxonomy" id="2109915"/>
    <lineage>
        <taxon>Bacteria</taxon>
        <taxon>Pseudomonadati</taxon>
        <taxon>Pseudomonadota</taxon>
        <taxon>Betaproteobacteria</taxon>
        <taxon>Burkholderiales</taxon>
        <taxon>Comamonadaceae</taxon>
        <taxon>Simplicispira</taxon>
    </lineage>
</organism>
<keyword evidence="2 4" id="KW-0442">Lipid degradation</keyword>
<evidence type="ECO:0000256" key="3">
    <source>
        <dbReference type="ARBA" id="ARBA00023098"/>
    </source>
</evidence>
<feature type="short sequence motif" description="DGA/G" evidence="4">
    <location>
        <begin position="155"/>
        <end position="157"/>
    </location>
</feature>
<dbReference type="KEGG" id="simp:C6571_16070"/>
<accession>A0A2S0N381</accession>
<evidence type="ECO:0000256" key="2">
    <source>
        <dbReference type="ARBA" id="ARBA00022963"/>
    </source>
</evidence>
<feature type="short sequence motif" description="GXSXG" evidence="4">
    <location>
        <begin position="40"/>
        <end position="44"/>
    </location>
</feature>
<feature type="active site" description="Proton acceptor" evidence="4">
    <location>
        <position position="155"/>
    </location>
</feature>
<dbReference type="InterPro" id="IPR016035">
    <property type="entry name" value="Acyl_Trfase/lysoPLipase"/>
</dbReference>
<evidence type="ECO:0000256" key="4">
    <source>
        <dbReference type="PROSITE-ProRule" id="PRU01161"/>
    </source>
</evidence>
<evidence type="ECO:0000313" key="6">
    <source>
        <dbReference type="EMBL" id="AVO42609.1"/>
    </source>
</evidence>
<dbReference type="GO" id="GO:0016787">
    <property type="term" value="F:hydrolase activity"/>
    <property type="evidence" value="ECO:0007669"/>
    <property type="project" value="UniProtKB-UniRule"/>
</dbReference>
<keyword evidence="7" id="KW-1185">Reference proteome</keyword>
<evidence type="ECO:0000259" key="5">
    <source>
        <dbReference type="PROSITE" id="PS51635"/>
    </source>
</evidence>
<proteinExistence type="predicted"/>
<gene>
    <name evidence="6" type="ORF">C6571_16070</name>
</gene>
<dbReference type="GO" id="GO:0016042">
    <property type="term" value="P:lipid catabolic process"/>
    <property type="evidence" value="ECO:0007669"/>
    <property type="project" value="UniProtKB-UniRule"/>
</dbReference>
<reference evidence="6 7" key="1">
    <citation type="submission" date="2018-03" db="EMBL/GenBank/DDBJ databases">
        <title>Genome sequencing of Simplicispira sp.</title>
        <authorList>
            <person name="Kim S.-J."/>
            <person name="Heo J."/>
            <person name="Kwon S.-W."/>
        </authorList>
    </citation>
    <scope>NUCLEOTIDE SEQUENCE [LARGE SCALE GENOMIC DNA]</scope>
    <source>
        <strain evidence="6 7">SC1-8</strain>
    </source>
</reference>
<dbReference type="InterPro" id="IPR002641">
    <property type="entry name" value="PNPLA_dom"/>
</dbReference>
<dbReference type="AlphaFoldDB" id="A0A2S0N381"/>
<dbReference type="RefSeq" id="WP_106447583.1">
    <property type="nucleotide sequence ID" value="NZ_CP027669.1"/>
</dbReference>
<evidence type="ECO:0000313" key="7">
    <source>
        <dbReference type="Proteomes" id="UP000239326"/>
    </source>
</evidence>
<keyword evidence="3 4" id="KW-0443">Lipid metabolism</keyword>